<proteinExistence type="inferred from homology"/>
<accession>A0A672TDT8</accession>
<dbReference type="RefSeq" id="XP_016087684.1">
    <property type="nucleotide sequence ID" value="XM_016232198.1"/>
</dbReference>
<organism evidence="17 18">
    <name type="scientific">Sinocyclocheilus grahami</name>
    <name type="common">Dianchi golden-line fish</name>
    <name type="synonym">Barbus grahami</name>
    <dbReference type="NCBI Taxonomy" id="75366"/>
    <lineage>
        <taxon>Eukaryota</taxon>
        <taxon>Metazoa</taxon>
        <taxon>Chordata</taxon>
        <taxon>Craniata</taxon>
        <taxon>Vertebrata</taxon>
        <taxon>Euteleostomi</taxon>
        <taxon>Actinopterygii</taxon>
        <taxon>Neopterygii</taxon>
        <taxon>Teleostei</taxon>
        <taxon>Ostariophysi</taxon>
        <taxon>Cypriniformes</taxon>
        <taxon>Cyprinidae</taxon>
        <taxon>Cyprininae</taxon>
        <taxon>Sinocyclocheilus</taxon>
    </lineage>
</organism>
<dbReference type="AlphaFoldDB" id="A0A672TDT8"/>
<feature type="compositionally biased region" description="Polar residues" evidence="13">
    <location>
        <begin position="30"/>
        <end position="45"/>
    </location>
</feature>
<gene>
    <name evidence="17" type="primary">LOC107550821</name>
</gene>
<dbReference type="FunFam" id="2.60.40.1400:FF:000001">
    <property type="entry name" value="G protein-activated inward rectifier potassium channel 2"/>
    <property type="match status" value="1"/>
</dbReference>
<name>A0A672TDT8_SINGR</name>
<reference evidence="17" key="2">
    <citation type="submission" date="2025-09" db="UniProtKB">
        <authorList>
            <consortium name="Ensembl"/>
        </authorList>
    </citation>
    <scope>IDENTIFICATION</scope>
</reference>
<keyword evidence="18" id="KW-1185">Reference proteome</keyword>
<feature type="compositionally biased region" description="Gly residues" evidence="13">
    <location>
        <begin position="81"/>
        <end position="96"/>
    </location>
</feature>
<dbReference type="RefSeq" id="XP_016087688.1">
    <property type="nucleotide sequence ID" value="XM_016232202.1"/>
</dbReference>
<dbReference type="GO" id="GO:0005886">
    <property type="term" value="C:plasma membrane"/>
    <property type="evidence" value="ECO:0007669"/>
    <property type="project" value="TreeGrafter"/>
</dbReference>
<evidence type="ECO:0000256" key="1">
    <source>
        <dbReference type="ARBA" id="ARBA00004141"/>
    </source>
</evidence>
<evidence type="ECO:0000256" key="2">
    <source>
        <dbReference type="ARBA" id="ARBA00022448"/>
    </source>
</evidence>
<dbReference type="InterPro" id="IPR016449">
    <property type="entry name" value="K_chnl_inward-rec_Kir"/>
</dbReference>
<feature type="domain" description="Potassium channel inwardly rectifying transmembrane" evidence="15">
    <location>
        <begin position="233"/>
        <end position="305"/>
    </location>
</feature>
<protein>
    <submittedName>
        <fullName evidence="17">Inward rectifier potassium channel 2-like</fullName>
    </submittedName>
</protein>
<dbReference type="GO" id="GO:1990573">
    <property type="term" value="P:potassium ion import across plasma membrane"/>
    <property type="evidence" value="ECO:0007669"/>
    <property type="project" value="TreeGrafter"/>
</dbReference>
<evidence type="ECO:0000259" key="16">
    <source>
        <dbReference type="Pfam" id="PF17655"/>
    </source>
</evidence>
<evidence type="ECO:0000256" key="11">
    <source>
        <dbReference type="ARBA" id="ARBA00034430"/>
    </source>
</evidence>
<dbReference type="PRINTS" id="PR01320">
    <property type="entry name" value="KIRCHANNEL"/>
</dbReference>
<dbReference type="KEGG" id="sgh:107550821"/>
<dbReference type="Gene3D" id="2.60.40.1400">
    <property type="entry name" value="G protein-activated inward rectifier potassium channel 1"/>
    <property type="match status" value="2"/>
</dbReference>
<keyword evidence="8 12" id="KW-0406">Ion transport</keyword>
<dbReference type="Pfam" id="PF17655">
    <property type="entry name" value="IRK_C"/>
    <property type="match status" value="1"/>
</dbReference>
<feature type="region of interest" description="Disordered" evidence="13">
    <location>
        <begin position="1"/>
        <end position="131"/>
    </location>
</feature>
<evidence type="ECO:0000256" key="4">
    <source>
        <dbReference type="ARBA" id="ARBA00022692"/>
    </source>
</evidence>
<evidence type="ECO:0000256" key="5">
    <source>
        <dbReference type="ARBA" id="ARBA00022882"/>
    </source>
</evidence>
<evidence type="ECO:0000256" key="8">
    <source>
        <dbReference type="ARBA" id="ARBA00023065"/>
    </source>
</evidence>
<dbReference type="OrthoDB" id="273257at2759"/>
<keyword evidence="6 12" id="KW-0630">Potassium</keyword>
<dbReference type="PANTHER" id="PTHR11767">
    <property type="entry name" value="INWARD RECTIFIER POTASSIUM CHANNEL"/>
    <property type="match status" value="1"/>
</dbReference>
<comment type="subcellular location">
    <subcellularLocation>
        <location evidence="1 12">Membrane</location>
        <topology evidence="1 12">Multi-pass membrane protein</topology>
    </subcellularLocation>
</comment>
<feature type="region of interest" description="Disordered" evidence="13">
    <location>
        <begin position="509"/>
        <end position="549"/>
    </location>
</feature>
<evidence type="ECO:0000256" key="9">
    <source>
        <dbReference type="ARBA" id="ARBA00023136"/>
    </source>
</evidence>
<dbReference type="RefSeq" id="XP_016087685.1">
    <property type="nucleotide sequence ID" value="XM_016232199.1"/>
</dbReference>
<evidence type="ECO:0000313" key="18">
    <source>
        <dbReference type="Proteomes" id="UP000472262"/>
    </source>
</evidence>
<dbReference type="FunCoup" id="A0A672TDT8">
    <property type="interactions" value="6"/>
</dbReference>
<keyword evidence="4 12" id="KW-0812">Transmembrane</keyword>
<dbReference type="GO" id="GO:0007399">
    <property type="term" value="P:nervous system development"/>
    <property type="evidence" value="ECO:0007669"/>
    <property type="project" value="UniProtKB-ARBA"/>
</dbReference>
<dbReference type="GO" id="GO:0005242">
    <property type="term" value="F:inward rectifier potassium channel activity"/>
    <property type="evidence" value="ECO:0007669"/>
    <property type="project" value="InterPro"/>
</dbReference>
<dbReference type="RefSeq" id="XP_016087689.1">
    <property type="nucleotide sequence ID" value="XM_016232203.1"/>
</dbReference>
<dbReference type="InterPro" id="IPR040445">
    <property type="entry name" value="Kir_TM"/>
</dbReference>
<feature type="transmembrane region" description="Helical" evidence="14">
    <location>
        <begin position="168"/>
        <end position="191"/>
    </location>
</feature>
<dbReference type="GO" id="GO:0034702">
    <property type="term" value="C:monoatomic ion channel complex"/>
    <property type="evidence" value="ECO:0007669"/>
    <property type="project" value="UniProtKB-KW"/>
</dbReference>
<evidence type="ECO:0000256" key="13">
    <source>
        <dbReference type="SAM" id="MobiDB-lite"/>
    </source>
</evidence>
<evidence type="ECO:0000259" key="15">
    <source>
        <dbReference type="Pfam" id="PF01007"/>
    </source>
</evidence>
<reference evidence="17" key="1">
    <citation type="submission" date="2025-08" db="UniProtKB">
        <authorList>
            <consortium name="Ensembl"/>
        </authorList>
    </citation>
    <scope>IDENTIFICATION</scope>
</reference>
<feature type="compositionally biased region" description="Basic and acidic residues" evidence="13">
    <location>
        <begin position="539"/>
        <end position="549"/>
    </location>
</feature>
<comment type="catalytic activity">
    <reaction evidence="11">
        <text>K(+)(in) = K(+)(out)</text>
        <dbReference type="Rhea" id="RHEA:29463"/>
        <dbReference type="ChEBI" id="CHEBI:29103"/>
    </reaction>
</comment>
<feature type="compositionally biased region" description="Basic residues" evidence="13">
    <location>
        <begin position="1"/>
        <end position="10"/>
    </location>
</feature>
<feature type="compositionally biased region" description="Low complexity" evidence="13">
    <location>
        <begin position="512"/>
        <end position="527"/>
    </location>
</feature>
<dbReference type="SUPFAM" id="SSF81324">
    <property type="entry name" value="Voltage-gated potassium channels"/>
    <property type="match status" value="1"/>
</dbReference>
<evidence type="ECO:0000256" key="6">
    <source>
        <dbReference type="ARBA" id="ARBA00022958"/>
    </source>
</evidence>
<dbReference type="PANTHER" id="PTHR11767:SF40">
    <property type="entry name" value="ATP-SENSITIVE INWARD RECTIFIER POTASSIUM CHANNEL 14"/>
    <property type="match status" value="1"/>
</dbReference>
<dbReference type="InterPro" id="IPR013518">
    <property type="entry name" value="K_chnl_inward-rec_Kir_cyto"/>
</dbReference>
<keyword evidence="3 12" id="KW-0633">Potassium transport</keyword>
<keyword evidence="2 12" id="KW-0813">Transport</keyword>
<comment type="similarity">
    <text evidence="12">Belongs to the inward rectifier-type potassium channel (TC 1.A.2.1) family.</text>
</comment>
<feature type="domain" description="Inward rectifier potassium channel C-terminal" evidence="16">
    <location>
        <begin position="312"/>
        <end position="485"/>
    </location>
</feature>
<dbReference type="Pfam" id="PF01007">
    <property type="entry name" value="IRK"/>
    <property type="match status" value="2"/>
</dbReference>
<evidence type="ECO:0000256" key="10">
    <source>
        <dbReference type="ARBA" id="ARBA00023303"/>
    </source>
</evidence>
<evidence type="ECO:0000256" key="14">
    <source>
        <dbReference type="SAM" id="Phobius"/>
    </source>
</evidence>
<evidence type="ECO:0000256" key="12">
    <source>
        <dbReference type="RuleBase" id="RU003822"/>
    </source>
</evidence>
<evidence type="ECO:0000256" key="3">
    <source>
        <dbReference type="ARBA" id="ARBA00022538"/>
    </source>
</evidence>
<dbReference type="SUPFAM" id="SSF81296">
    <property type="entry name" value="E set domains"/>
    <property type="match status" value="1"/>
</dbReference>
<keyword evidence="9 14" id="KW-0472">Membrane</keyword>
<dbReference type="Gene3D" id="1.10.287.70">
    <property type="match status" value="2"/>
</dbReference>
<dbReference type="InParanoid" id="A0A672TDT8"/>
<feature type="compositionally biased region" description="Acidic residues" evidence="13">
    <location>
        <begin position="63"/>
        <end position="77"/>
    </location>
</feature>
<dbReference type="Ensembl" id="ENSSGRT00000118818.1">
    <property type="protein sequence ID" value="ENSSGRP00000111860.1"/>
    <property type="gene ID" value="ENSSGRG00000054975.1"/>
</dbReference>
<dbReference type="InterPro" id="IPR014756">
    <property type="entry name" value="Ig_E-set"/>
</dbReference>
<evidence type="ECO:0000313" key="17">
    <source>
        <dbReference type="Ensembl" id="ENSSGRP00000111860.1"/>
    </source>
</evidence>
<dbReference type="RefSeq" id="XP_016087686.1">
    <property type="nucleotide sequence ID" value="XM_016232200.1"/>
</dbReference>
<keyword evidence="7 14" id="KW-1133">Transmembrane helix</keyword>
<feature type="domain" description="Potassium channel inwardly rectifying transmembrane" evidence="15">
    <location>
        <begin position="133"/>
        <end position="206"/>
    </location>
</feature>
<sequence length="549" mass="60600">MGAARVKRRFSAVVDTPPDKEEIMRLAQSDDATSSQSGTLPSPNCNGKGLNLHDSNGGRSGERDEDDDDAEDDDDEEGGGRRGGGGGCGSALGGESGAEVRWERSKRKSSSSLSPSLPHERRGQSRRPRRRFVGKDGRCNVTFVNMSERGQRYLTDLFTTCVDIRWRWMLVVFTLSFLLSWLLFGFMFWLIAAAHGDLAPPASSSSSPSSVSSSLAPLEPVEDSSRVETVAETVAETEERCFQQVNSFMAAFLFSLETQTSIGYGFRSVTEACPLAVLAVVLQCIVGCIIDAFIIGAVMAKIAKPKKRNETLVFSDVAVVAMRDGKLCMMWRVGNLRKSHLVEAHVRAQLLKPRVTPEGEFLSLDNADLNVGFDTGTDRIFLVSPVTIVHEINEESPFFEADKRTLEGDKEMEVVVILEGMVEATAMTTQRRSSYLASEILWGHRFEPVLVERKNCYQVDYSYFNRTYEVSDTPTCSAKELDEKKYILGSRSSFCYENEVALQLSSVPPCPDQFSPSPCSSPSPSASFVRPTPPSRQDSCSEHPHPHIH</sequence>
<dbReference type="InterPro" id="IPR041647">
    <property type="entry name" value="IRK_C"/>
</dbReference>
<dbReference type="RefSeq" id="XP_016087687.1">
    <property type="nucleotide sequence ID" value="XM_016232201.1"/>
</dbReference>
<keyword evidence="10 12" id="KW-0407">Ion channel</keyword>
<dbReference type="Proteomes" id="UP000472262">
    <property type="component" value="Unassembled WGS sequence"/>
</dbReference>
<dbReference type="GeneID" id="107550821"/>
<evidence type="ECO:0000256" key="7">
    <source>
        <dbReference type="ARBA" id="ARBA00022989"/>
    </source>
</evidence>
<keyword evidence="5 12" id="KW-0851">Voltage-gated channel</keyword>
<feature type="transmembrane region" description="Helical" evidence="14">
    <location>
        <begin position="275"/>
        <end position="300"/>
    </location>
</feature>
<dbReference type="OMA" id="CHNGWAP"/>
<dbReference type="GO" id="GO:0034765">
    <property type="term" value="P:regulation of monoatomic ion transmembrane transport"/>
    <property type="evidence" value="ECO:0007669"/>
    <property type="project" value="TreeGrafter"/>
</dbReference>